<dbReference type="RefSeq" id="WP_306883851.1">
    <property type="nucleotide sequence ID" value="NZ_JAUSUL010000001.1"/>
</dbReference>
<proteinExistence type="inferred from homology"/>
<comment type="caution">
    <text evidence="8">The sequence shown here is derived from an EMBL/GenBank/DDBJ whole genome shotgun (WGS) entry which is preliminary data.</text>
</comment>
<dbReference type="GO" id="GO:0042274">
    <property type="term" value="P:ribosomal small subunit biogenesis"/>
    <property type="evidence" value="ECO:0007669"/>
    <property type="project" value="UniProtKB-UniRule"/>
</dbReference>
<evidence type="ECO:0000313" key="8">
    <source>
        <dbReference type="EMBL" id="MDQ0314066.1"/>
    </source>
</evidence>
<dbReference type="GO" id="GO:0005840">
    <property type="term" value="C:ribosome"/>
    <property type="evidence" value="ECO:0007669"/>
    <property type="project" value="InterPro"/>
</dbReference>
<dbReference type="Gene3D" id="2.30.30.240">
    <property type="entry name" value="PRC-barrel domain"/>
    <property type="match status" value="1"/>
</dbReference>
<dbReference type="HAMAP" id="MF_00014">
    <property type="entry name" value="Ribosome_mat_RimM"/>
    <property type="match status" value="1"/>
</dbReference>
<sequence length="198" mass="21062">MGKRRPQRPADGPAANPAAYVALAEIGAAHGVRGAARIRIFAEDPDLLTECGPLRLADGRPLAIAAIEAQGNKIVARFEGVADRTEVEALRNQTLYLAREMLPDLDDEDTFYHVDLIGLDVVDTDGTALGRVRTVQDFGAGDLIEVERTEGKSVFVPFTLACVPTVDLAAGRIVVEPPVGLLEDGGDADEDAETEDDA</sequence>
<comment type="subunit">
    <text evidence="5">Binds ribosomal protein uS19.</text>
</comment>
<dbReference type="AlphaFoldDB" id="A0AAE4AQG8"/>
<comment type="subcellular location">
    <subcellularLocation>
        <location evidence="5">Cytoplasm</location>
    </subcellularLocation>
</comment>
<comment type="function">
    <text evidence="5">An accessory protein needed during the final step in the assembly of 30S ribosomal subunit, possibly for assembly of the head region. Essential for efficient processing of 16S rRNA. May be needed both before and after RbfA during the maturation of 16S rRNA. It has affinity for free ribosomal 30S subunits but not for 70S ribosomes.</text>
</comment>
<keyword evidence="1 5" id="KW-0963">Cytoplasm</keyword>
<dbReference type="InterPro" id="IPR002676">
    <property type="entry name" value="RimM_N"/>
</dbReference>
<comment type="similarity">
    <text evidence="5">Belongs to the RimM family.</text>
</comment>
<dbReference type="InterPro" id="IPR056792">
    <property type="entry name" value="PRC_RimM"/>
</dbReference>
<dbReference type="PANTHER" id="PTHR33692">
    <property type="entry name" value="RIBOSOME MATURATION FACTOR RIMM"/>
    <property type="match status" value="1"/>
</dbReference>
<keyword evidence="3 5" id="KW-0698">rRNA processing</keyword>
<dbReference type="Proteomes" id="UP001229244">
    <property type="component" value="Unassembled WGS sequence"/>
</dbReference>
<evidence type="ECO:0000256" key="3">
    <source>
        <dbReference type="ARBA" id="ARBA00022552"/>
    </source>
</evidence>
<feature type="domain" description="Ribosome maturation factor RimM PRC barrel" evidence="7">
    <location>
        <begin position="114"/>
        <end position="181"/>
    </location>
</feature>
<dbReference type="Gene3D" id="2.40.30.60">
    <property type="entry name" value="RimM"/>
    <property type="match status" value="1"/>
</dbReference>
<evidence type="ECO:0000256" key="5">
    <source>
        <dbReference type="HAMAP-Rule" id="MF_00014"/>
    </source>
</evidence>
<dbReference type="InterPro" id="IPR036976">
    <property type="entry name" value="RimM_N_sf"/>
</dbReference>
<feature type="domain" description="RimM N-terminal" evidence="6">
    <location>
        <begin position="23"/>
        <end position="100"/>
    </location>
</feature>
<protein>
    <recommendedName>
        <fullName evidence="5">Ribosome maturation factor RimM</fullName>
    </recommendedName>
</protein>
<keyword evidence="2 5" id="KW-0690">Ribosome biogenesis</keyword>
<reference evidence="8" key="1">
    <citation type="submission" date="2023-07" db="EMBL/GenBank/DDBJ databases">
        <title>Genomic Encyclopedia of Type Strains, Phase IV (KMG-IV): sequencing the most valuable type-strain genomes for metagenomic binning, comparative biology and taxonomic classification.</title>
        <authorList>
            <person name="Goeker M."/>
        </authorList>
    </citation>
    <scope>NUCLEOTIDE SEQUENCE</scope>
    <source>
        <strain evidence="8">DSM 21202</strain>
    </source>
</reference>
<comment type="domain">
    <text evidence="5">The PRC barrel domain binds ribosomal protein uS19.</text>
</comment>
<keyword evidence="9" id="KW-1185">Reference proteome</keyword>
<gene>
    <name evidence="5" type="primary">rimM</name>
    <name evidence="8" type="ORF">J2S73_000503</name>
</gene>
<dbReference type="Pfam" id="PF24986">
    <property type="entry name" value="PRC_RimM"/>
    <property type="match status" value="1"/>
</dbReference>
<name>A0AAE4AQG8_9HYPH</name>
<dbReference type="InterPro" id="IPR011033">
    <property type="entry name" value="PRC_barrel-like_sf"/>
</dbReference>
<organism evidence="8 9">
    <name type="scientific">Amorphus orientalis</name>
    <dbReference type="NCBI Taxonomy" id="649198"/>
    <lineage>
        <taxon>Bacteria</taxon>
        <taxon>Pseudomonadati</taxon>
        <taxon>Pseudomonadota</taxon>
        <taxon>Alphaproteobacteria</taxon>
        <taxon>Hyphomicrobiales</taxon>
        <taxon>Amorphaceae</taxon>
        <taxon>Amorphus</taxon>
    </lineage>
</organism>
<dbReference type="GO" id="GO:0006364">
    <property type="term" value="P:rRNA processing"/>
    <property type="evidence" value="ECO:0007669"/>
    <property type="project" value="UniProtKB-UniRule"/>
</dbReference>
<evidence type="ECO:0000256" key="2">
    <source>
        <dbReference type="ARBA" id="ARBA00022517"/>
    </source>
</evidence>
<dbReference type="NCBIfam" id="TIGR02273">
    <property type="entry name" value="16S_RimM"/>
    <property type="match status" value="1"/>
</dbReference>
<dbReference type="SUPFAM" id="SSF50346">
    <property type="entry name" value="PRC-barrel domain"/>
    <property type="match status" value="1"/>
</dbReference>
<evidence type="ECO:0000256" key="1">
    <source>
        <dbReference type="ARBA" id="ARBA00022490"/>
    </source>
</evidence>
<dbReference type="EMBL" id="JAUSUL010000001">
    <property type="protein sequence ID" value="MDQ0314066.1"/>
    <property type="molecule type" value="Genomic_DNA"/>
</dbReference>
<evidence type="ECO:0000259" key="7">
    <source>
        <dbReference type="Pfam" id="PF24986"/>
    </source>
</evidence>
<evidence type="ECO:0000259" key="6">
    <source>
        <dbReference type="Pfam" id="PF01782"/>
    </source>
</evidence>
<accession>A0AAE4AQG8</accession>
<dbReference type="GO" id="GO:0005737">
    <property type="term" value="C:cytoplasm"/>
    <property type="evidence" value="ECO:0007669"/>
    <property type="project" value="UniProtKB-SubCell"/>
</dbReference>
<dbReference type="GO" id="GO:0043022">
    <property type="term" value="F:ribosome binding"/>
    <property type="evidence" value="ECO:0007669"/>
    <property type="project" value="InterPro"/>
</dbReference>
<keyword evidence="4 5" id="KW-0143">Chaperone</keyword>
<dbReference type="InterPro" id="IPR011961">
    <property type="entry name" value="RimM"/>
</dbReference>
<dbReference type="PANTHER" id="PTHR33692:SF1">
    <property type="entry name" value="RIBOSOME MATURATION FACTOR RIMM"/>
    <property type="match status" value="1"/>
</dbReference>
<dbReference type="Pfam" id="PF01782">
    <property type="entry name" value="RimM"/>
    <property type="match status" value="1"/>
</dbReference>
<dbReference type="InterPro" id="IPR009000">
    <property type="entry name" value="Transl_B-barrel_sf"/>
</dbReference>
<evidence type="ECO:0000313" key="9">
    <source>
        <dbReference type="Proteomes" id="UP001229244"/>
    </source>
</evidence>
<evidence type="ECO:0000256" key="4">
    <source>
        <dbReference type="ARBA" id="ARBA00023186"/>
    </source>
</evidence>
<dbReference type="SUPFAM" id="SSF50447">
    <property type="entry name" value="Translation proteins"/>
    <property type="match status" value="1"/>
</dbReference>